<feature type="transmembrane region" description="Helical" evidence="5">
    <location>
        <begin position="106"/>
        <end position="123"/>
    </location>
</feature>
<dbReference type="OrthoDB" id="8120565at2759"/>
<keyword evidence="2 5" id="KW-0812">Transmembrane</keyword>
<dbReference type="PROSITE" id="PS50850">
    <property type="entry name" value="MFS"/>
    <property type="match status" value="1"/>
</dbReference>
<feature type="transmembrane region" description="Helical" evidence="5">
    <location>
        <begin position="194"/>
        <end position="214"/>
    </location>
</feature>
<evidence type="ECO:0000256" key="4">
    <source>
        <dbReference type="ARBA" id="ARBA00023136"/>
    </source>
</evidence>
<dbReference type="Proteomes" id="UP001153714">
    <property type="component" value="Chromosome 5"/>
</dbReference>
<comment type="subcellular location">
    <subcellularLocation>
        <location evidence="1">Membrane</location>
        <topology evidence="1">Multi-pass membrane protein</topology>
    </subcellularLocation>
</comment>
<reference evidence="7" key="1">
    <citation type="submission" date="2021-12" db="EMBL/GenBank/DDBJ databases">
        <authorList>
            <person name="King R."/>
        </authorList>
    </citation>
    <scope>NUCLEOTIDE SEQUENCE</scope>
</reference>
<keyword evidence="4 5" id="KW-0472">Membrane</keyword>
<dbReference type="GO" id="GO:0016020">
    <property type="term" value="C:membrane"/>
    <property type="evidence" value="ECO:0007669"/>
    <property type="project" value="UniProtKB-SubCell"/>
</dbReference>
<dbReference type="Pfam" id="PF00083">
    <property type="entry name" value="Sugar_tr"/>
    <property type="match status" value="1"/>
</dbReference>
<evidence type="ECO:0000256" key="3">
    <source>
        <dbReference type="ARBA" id="ARBA00022989"/>
    </source>
</evidence>
<dbReference type="PANTHER" id="PTHR48021">
    <property type="match status" value="1"/>
</dbReference>
<feature type="domain" description="Major facilitator superfamily (MFS) profile" evidence="6">
    <location>
        <begin position="1"/>
        <end position="249"/>
    </location>
</feature>
<name>A0A9N9RAH4_9NEOP</name>
<keyword evidence="3 5" id="KW-1133">Transmembrane helix</keyword>
<evidence type="ECO:0000256" key="2">
    <source>
        <dbReference type="ARBA" id="ARBA00022692"/>
    </source>
</evidence>
<gene>
    <name evidence="7" type="ORF">DIATSA_LOCUS10324</name>
</gene>
<dbReference type="SUPFAM" id="SSF103473">
    <property type="entry name" value="MFS general substrate transporter"/>
    <property type="match status" value="1"/>
</dbReference>
<dbReference type="InterPro" id="IPR020846">
    <property type="entry name" value="MFS_dom"/>
</dbReference>
<sequence length="274" mass="30635">MSVTSKEVENEISKIKLQLDPQIETILCAAEDPALKELIKTNPKDNSEELSAWKFLKKSESSKRALMTVLIIMSITIWMGSIALQVYAEPLFKEAVPSMDSNQCSIYLAVIFLVASLLCALLLDKLGRKFLLTSTCIGSGILNLMLGTQLRYHWASHWVTAILIYAFSFVYTLGAAVVPFVLTAEVFLPEVRGLGNSIVMACMWIMNFMTLIIFNPIVQGIGLGFTFCIFSIICFAGAIYSQFWLPETKGLSADEIQLLFQRKPRVKSNIKRNI</sequence>
<evidence type="ECO:0000259" key="6">
    <source>
        <dbReference type="PROSITE" id="PS50850"/>
    </source>
</evidence>
<proteinExistence type="predicted"/>
<organism evidence="7 8">
    <name type="scientific">Diatraea saccharalis</name>
    <name type="common">sugarcane borer</name>
    <dbReference type="NCBI Taxonomy" id="40085"/>
    <lineage>
        <taxon>Eukaryota</taxon>
        <taxon>Metazoa</taxon>
        <taxon>Ecdysozoa</taxon>
        <taxon>Arthropoda</taxon>
        <taxon>Hexapoda</taxon>
        <taxon>Insecta</taxon>
        <taxon>Pterygota</taxon>
        <taxon>Neoptera</taxon>
        <taxon>Endopterygota</taxon>
        <taxon>Lepidoptera</taxon>
        <taxon>Glossata</taxon>
        <taxon>Ditrysia</taxon>
        <taxon>Pyraloidea</taxon>
        <taxon>Crambidae</taxon>
        <taxon>Crambinae</taxon>
        <taxon>Diatraea</taxon>
    </lineage>
</organism>
<dbReference type="PANTHER" id="PTHR48021:SF1">
    <property type="entry name" value="GH07001P-RELATED"/>
    <property type="match status" value="1"/>
</dbReference>
<feature type="transmembrane region" description="Helical" evidence="5">
    <location>
        <begin position="65"/>
        <end position="86"/>
    </location>
</feature>
<feature type="transmembrane region" description="Helical" evidence="5">
    <location>
        <begin position="130"/>
        <end position="152"/>
    </location>
</feature>
<evidence type="ECO:0000256" key="5">
    <source>
        <dbReference type="SAM" id="Phobius"/>
    </source>
</evidence>
<accession>A0A9N9RAH4</accession>
<evidence type="ECO:0000256" key="1">
    <source>
        <dbReference type="ARBA" id="ARBA00004141"/>
    </source>
</evidence>
<feature type="transmembrane region" description="Helical" evidence="5">
    <location>
        <begin position="158"/>
        <end position="182"/>
    </location>
</feature>
<keyword evidence="8" id="KW-1185">Reference proteome</keyword>
<reference evidence="7" key="2">
    <citation type="submission" date="2022-10" db="EMBL/GenBank/DDBJ databases">
        <authorList>
            <consortium name="ENA_rothamsted_submissions"/>
            <consortium name="culmorum"/>
            <person name="King R."/>
        </authorList>
    </citation>
    <scope>NUCLEOTIDE SEQUENCE</scope>
</reference>
<evidence type="ECO:0000313" key="8">
    <source>
        <dbReference type="Proteomes" id="UP001153714"/>
    </source>
</evidence>
<dbReference type="EMBL" id="OU893336">
    <property type="protein sequence ID" value="CAG9792837.1"/>
    <property type="molecule type" value="Genomic_DNA"/>
</dbReference>
<dbReference type="Gene3D" id="1.20.1250.20">
    <property type="entry name" value="MFS general substrate transporter like domains"/>
    <property type="match status" value="1"/>
</dbReference>
<dbReference type="InterPro" id="IPR050549">
    <property type="entry name" value="MFS_Trehalose_Transporter"/>
</dbReference>
<protein>
    <recommendedName>
        <fullName evidence="6">Major facilitator superfamily (MFS) profile domain-containing protein</fullName>
    </recommendedName>
</protein>
<dbReference type="AlphaFoldDB" id="A0A9N9RAH4"/>
<dbReference type="InterPro" id="IPR005828">
    <property type="entry name" value="MFS_sugar_transport-like"/>
</dbReference>
<evidence type="ECO:0000313" key="7">
    <source>
        <dbReference type="EMBL" id="CAG9792837.1"/>
    </source>
</evidence>
<dbReference type="GO" id="GO:0022857">
    <property type="term" value="F:transmembrane transporter activity"/>
    <property type="evidence" value="ECO:0007669"/>
    <property type="project" value="InterPro"/>
</dbReference>
<dbReference type="InterPro" id="IPR036259">
    <property type="entry name" value="MFS_trans_sf"/>
</dbReference>
<feature type="transmembrane region" description="Helical" evidence="5">
    <location>
        <begin position="220"/>
        <end position="240"/>
    </location>
</feature>